<reference evidence="1 2" key="1">
    <citation type="journal article" date="2014" name="J. Biotechnol.">
        <title>Complete genome sequence of the actinobacterium Amycolatopsis japonica MG417-CF17(T) (=DSM 44213T) producing (S,S)-N,N'-ethylenediaminedisuccinic acid.</title>
        <authorList>
            <person name="Stegmann E."/>
            <person name="Albersmeier A."/>
            <person name="Spohn M."/>
            <person name="Gert H."/>
            <person name="Weber T."/>
            <person name="Wohlleben W."/>
            <person name="Kalinowski J."/>
            <person name="Ruckert C."/>
        </authorList>
    </citation>
    <scope>NUCLEOTIDE SEQUENCE [LARGE SCALE GENOMIC DNA]</scope>
    <source>
        <strain evidence="2">MG417-CF17 (DSM 44213)</strain>
    </source>
</reference>
<evidence type="ECO:0000313" key="2">
    <source>
        <dbReference type="Proteomes" id="UP000028492"/>
    </source>
</evidence>
<sequence length="77" mass="8228">MNPDAERFTTLTLDEVAALPAVVDLMTAARALGIGRTTAYGLARNDDFPCPLLRVGGEYRVPTTGLLRALGIDPSIR</sequence>
<dbReference type="HOGENOM" id="CLU_178607_2_0_11"/>
<organism evidence="1 2">
    <name type="scientific">Amycolatopsis japonica</name>
    <dbReference type="NCBI Taxonomy" id="208439"/>
    <lineage>
        <taxon>Bacteria</taxon>
        <taxon>Bacillati</taxon>
        <taxon>Actinomycetota</taxon>
        <taxon>Actinomycetes</taxon>
        <taxon>Pseudonocardiales</taxon>
        <taxon>Pseudonocardiaceae</taxon>
        <taxon>Amycolatopsis</taxon>
        <taxon>Amycolatopsis japonica group</taxon>
    </lineage>
</organism>
<dbReference type="KEGG" id="aja:AJAP_07520"/>
<evidence type="ECO:0000313" key="1">
    <source>
        <dbReference type="EMBL" id="AIG74416.1"/>
    </source>
</evidence>
<name>A0A075UPU0_9PSEU</name>
<accession>A0A075UPU0</accession>
<dbReference type="STRING" id="208439.AJAP_07520"/>
<dbReference type="EMBL" id="CP008953">
    <property type="protein sequence ID" value="AIG74416.1"/>
    <property type="molecule type" value="Genomic_DNA"/>
</dbReference>
<protein>
    <recommendedName>
        <fullName evidence="3">Helix-turn-helix domain-containing protein</fullName>
    </recommendedName>
</protein>
<dbReference type="Proteomes" id="UP000028492">
    <property type="component" value="Chromosome"/>
</dbReference>
<keyword evidence="2" id="KW-1185">Reference proteome</keyword>
<proteinExistence type="predicted"/>
<gene>
    <name evidence="1" type="ORF">AJAP_07520</name>
</gene>
<evidence type="ECO:0008006" key="3">
    <source>
        <dbReference type="Google" id="ProtNLM"/>
    </source>
</evidence>
<dbReference type="AlphaFoldDB" id="A0A075UPU0"/>
<dbReference type="eggNOG" id="COG2452">
    <property type="taxonomic scope" value="Bacteria"/>
</dbReference>
<dbReference type="RefSeq" id="WP_228694887.1">
    <property type="nucleotide sequence ID" value="NZ_CP008953.1"/>
</dbReference>